<comment type="caution">
    <text evidence="1">The sequence shown here is derived from an EMBL/GenBank/DDBJ whole genome shotgun (WGS) entry which is preliminary data.</text>
</comment>
<reference evidence="1 2" key="1">
    <citation type="journal article" date="2014" name="Genome Biol. Evol.">
        <title>The genome of the myxosporean Thelohanellus kitauei shows adaptations to nutrient acquisition within its fish host.</title>
        <authorList>
            <person name="Yang Y."/>
            <person name="Xiong J."/>
            <person name="Zhou Z."/>
            <person name="Huo F."/>
            <person name="Miao W."/>
            <person name="Ran C."/>
            <person name="Liu Y."/>
            <person name="Zhang J."/>
            <person name="Feng J."/>
            <person name="Wang M."/>
            <person name="Wang M."/>
            <person name="Wang L."/>
            <person name="Yao B."/>
        </authorList>
    </citation>
    <scope>NUCLEOTIDE SEQUENCE [LARGE SCALE GENOMIC DNA]</scope>
    <source>
        <strain evidence="1">Wuqing</strain>
    </source>
</reference>
<sequence>MFIPTTATTASDCQHILKYCPTSTTVSPYSISGARLVPGSAVSTLSEFTTMCVPGARETYPGQVPPYTGQPMLPQPYVNPAQPYPYHAQAYPYPPQAYPNTALPYHGPPGYPLNIPFGPP</sequence>
<proteinExistence type="predicted"/>
<dbReference type="Proteomes" id="UP000031668">
    <property type="component" value="Unassembled WGS sequence"/>
</dbReference>
<dbReference type="EMBL" id="JWZT01003729">
    <property type="protein sequence ID" value="KII65771.1"/>
    <property type="molecule type" value="Genomic_DNA"/>
</dbReference>
<gene>
    <name evidence="1" type="ORF">RF11_00288</name>
</gene>
<organism evidence="1 2">
    <name type="scientific">Thelohanellus kitauei</name>
    <name type="common">Myxosporean</name>
    <dbReference type="NCBI Taxonomy" id="669202"/>
    <lineage>
        <taxon>Eukaryota</taxon>
        <taxon>Metazoa</taxon>
        <taxon>Cnidaria</taxon>
        <taxon>Myxozoa</taxon>
        <taxon>Myxosporea</taxon>
        <taxon>Bivalvulida</taxon>
        <taxon>Platysporina</taxon>
        <taxon>Myxobolidae</taxon>
        <taxon>Thelohanellus</taxon>
    </lineage>
</organism>
<name>A0A0C2MF57_THEKT</name>
<protein>
    <submittedName>
        <fullName evidence="1">Uncharacterized protein</fullName>
    </submittedName>
</protein>
<accession>A0A0C2MF57</accession>
<keyword evidence="2" id="KW-1185">Reference proteome</keyword>
<evidence type="ECO:0000313" key="1">
    <source>
        <dbReference type="EMBL" id="KII65771.1"/>
    </source>
</evidence>
<dbReference type="AlphaFoldDB" id="A0A0C2MF57"/>
<evidence type="ECO:0000313" key="2">
    <source>
        <dbReference type="Proteomes" id="UP000031668"/>
    </source>
</evidence>